<dbReference type="InterPro" id="IPR010865">
    <property type="entry name" value="DUF1499"/>
</dbReference>
<dbReference type="Pfam" id="PF07386">
    <property type="entry name" value="DUF1499"/>
    <property type="match status" value="1"/>
</dbReference>
<dbReference type="PIRSF" id="PIRSF026426">
    <property type="entry name" value="DUF1499"/>
    <property type="match status" value="1"/>
</dbReference>
<dbReference type="PROSITE" id="PS51257">
    <property type="entry name" value="PROKAR_LIPOPROTEIN"/>
    <property type="match status" value="1"/>
</dbReference>
<name>A0A6I6JJI0_9BACT</name>
<organism evidence="2 3">
    <name type="scientific">Pseudodesulfovibrio cashew</name>
    <dbReference type="NCBI Taxonomy" id="2678688"/>
    <lineage>
        <taxon>Bacteria</taxon>
        <taxon>Pseudomonadati</taxon>
        <taxon>Thermodesulfobacteriota</taxon>
        <taxon>Desulfovibrionia</taxon>
        <taxon>Desulfovibrionales</taxon>
        <taxon>Desulfovibrionaceae</taxon>
    </lineage>
</organism>
<dbReference type="RefSeq" id="WP_158949075.1">
    <property type="nucleotide sequence ID" value="NZ_CP046400.1"/>
</dbReference>
<dbReference type="Proteomes" id="UP000428328">
    <property type="component" value="Chromosome"/>
</dbReference>
<evidence type="ECO:0000256" key="1">
    <source>
        <dbReference type="SAM" id="SignalP"/>
    </source>
</evidence>
<dbReference type="EMBL" id="CP046400">
    <property type="protein sequence ID" value="QGY41118.1"/>
    <property type="molecule type" value="Genomic_DNA"/>
</dbReference>
<keyword evidence="1" id="KW-0732">Signal</keyword>
<protein>
    <submittedName>
        <fullName evidence="2">DUF1499 domain-containing protein</fullName>
    </submittedName>
</protein>
<feature type="signal peptide" evidence="1">
    <location>
        <begin position="1"/>
        <end position="23"/>
    </location>
</feature>
<dbReference type="AlphaFoldDB" id="A0A6I6JJI0"/>
<evidence type="ECO:0000313" key="2">
    <source>
        <dbReference type="EMBL" id="QGY41118.1"/>
    </source>
</evidence>
<feature type="chain" id="PRO_5026125640" evidence="1">
    <location>
        <begin position="24"/>
        <end position="149"/>
    </location>
</feature>
<dbReference type="PANTHER" id="PTHR34801:SF6">
    <property type="entry name" value="SLL1620 PROTEIN"/>
    <property type="match status" value="1"/>
</dbReference>
<sequence length="149" mass="16442">MKYIILLTVATMLLLLLTGCSGSTPGNLGVRNGQLAPCPGSDNCVSSQATDDAHKIAPIPAHGLKEVVMVDLANTIESMFGGNVVELKGNYLRAEFTSRVWRFVDDLECYYDEANGEIQIRSASRLGYTDFNVNRERVEKLRALFAKRQ</sequence>
<reference evidence="2 3" key="1">
    <citation type="submission" date="2019-11" db="EMBL/GenBank/DDBJ databases">
        <authorList>
            <person name="Zheng R.K."/>
            <person name="Sun C.M."/>
        </authorList>
    </citation>
    <scope>NUCLEOTIDE SEQUENCE [LARGE SCALE GENOMIC DNA]</scope>
    <source>
        <strain evidence="2 3">SRB007</strain>
    </source>
</reference>
<dbReference type="KEGG" id="psel:GM415_13595"/>
<evidence type="ECO:0000313" key="3">
    <source>
        <dbReference type="Proteomes" id="UP000428328"/>
    </source>
</evidence>
<gene>
    <name evidence="2" type="ORF">GM415_13595</name>
</gene>
<keyword evidence="3" id="KW-1185">Reference proteome</keyword>
<accession>A0A6I6JJI0</accession>
<proteinExistence type="predicted"/>
<dbReference type="PANTHER" id="PTHR34801">
    <property type="entry name" value="EXPRESSED PROTEIN"/>
    <property type="match status" value="1"/>
</dbReference>